<dbReference type="InterPro" id="IPR050109">
    <property type="entry name" value="HTH-type_TetR-like_transc_reg"/>
</dbReference>
<dbReference type="SUPFAM" id="SSF46689">
    <property type="entry name" value="Homeodomain-like"/>
    <property type="match status" value="1"/>
</dbReference>
<feature type="DNA-binding region" description="H-T-H motif" evidence="2">
    <location>
        <begin position="32"/>
        <end position="51"/>
    </location>
</feature>
<evidence type="ECO:0000313" key="4">
    <source>
        <dbReference type="EMBL" id="GAA2354720.1"/>
    </source>
</evidence>
<dbReference type="InterPro" id="IPR001647">
    <property type="entry name" value="HTH_TetR"/>
</dbReference>
<dbReference type="PROSITE" id="PS50977">
    <property type="entry name" value="HTH_TETR_2"/>
    <property type="match status" value="1"/>
</dbReference>
<dbReference type="Proteomes" id="UP001501444">
    <property type="component" value="Unassembled WGS sequence"/>
</dbReference>
<evidence type="ECO:0000256" key="1">
    <source>
        <dbReference type="ARBA" id="ARBA00023125"/>
    </source>
</evidence>
<keyword evidence="5" id="KW-1185">Reference proteome</keyword>
<proteinExistence type="predicted"/>
<dbReference type="Pfam" id="PF00440">
    <property type="entry name" value="TetR_N"/>
    <property type="match status" value="1"/>
</dbReference>
<dbReference type="PANTHER" id="PTHR30055">
    <property type="entry name" value="HTH-TYPE TRANSCRIPTIONAL REGULATOR RUTR"/>
    <property type="match status" value="1"/>
</dbReference>
<name>A0ABN3GL87_9ACTN</name>
<comment type="caution">
    <text evidence="4">The sequence shown here is derived from an EMBL/GenBank/DDBJ whole genome shotgun (WGS) entry which is preliminary data.</text>
</comment>
<organism evidence="4 5">
    <name type="scientific">Dactylosporangium salmoneum</name>
    <dbReference type="NCBI Taxonomy" id="53361"/>
    <lineage>
        <taxon>Bacteria</taxon>
        <taxon>Bacillati</taxon>
        <taxon>Actinomycetota</taxon>
        <taxon>Actinomycetes</taxon>
        <taxon>Micromonosporales</taxon>
        <taxon>Micromonosporaceae</taxon>
        <taxon>Dactylosporangium</taxon>
    </lineage>
</organism>
<dbReference type="Gene3D" id="1.10.357.10">
    <property type="entry name" value="Tetracycline Repressor, domain 2"/>
    <property type="match status" value="1"/>
</dbReference>
<dbReference type="InterPro" id="IPR036271">
    <property type="entry name" value="Tet_transcr_reg_TetR-rel_C_sf"/>
</dbReference>
<gene>
    <name evidence="4" type="ORF">GCM10010170_046920</name>
</gene>
<dbReference type="EMBL" id="BAAARV010000033">
    <property type="protein sequence ID" value="GAA2354720.1"/>
    <property type="molecule type" value="Genomic_DNA"/>
</dbReference>
<keyword evidence="1 2" id="KW-0238">DNA-binding</keyword>
<evidence type="ECO:0000256" key="2">
    <source>
        <dbReference type="PROSITE-ProRule" id="PRU00335"/>
    </source>
</evidence>
<dbReference type="SUPFAM" id="SSF48498">
    <property type="entry name" value="Tetracyclin repressor-like, C-terminal domain"/>
    <property type="match status" value="1"/>
</dbReference>
<reference evidence="4 5" key="1">
    <citation type="journal article" date="2019" name="Int. J. Syst. Evol. Microbiol.">
        <title>The Global Catalogue of Microorganisms (GCM) 10K type strain sequencing project: providing services to taxonomists for standard genome sequencing and annotation.</title>
        <authorList>
            <consortium name="The Broad Institute Genomics Platform"/>
            <consortium name="The Broad Institute Genome Sequencing Center for Infectious Disease"/>
            <person name="Wu L."/>
            <person name="Ma J."/>
        </authorList>
    </citation>
    <scope>NUCLEOTIDE SEQUENCE [LARGE SCALE GENOMIC DNA]</scope>
    <source>
        <strain evidence="4 5">JCM 3272</strain>
    </source>
</reference>
<feature type="domain" description="HTH tetR-type" evidence="3">
    <location>
        <begin position="9"/>
        <end position="69"/>
    </location>
</feature>
<sequence length="181" mass="19598">MTSRAEQRRRTEERILAAARAMFAEVGYERTTIRSVAAEAGVDGGLVMHYFGSKQELFARAVRVAAEEPLEGSPADVAEALLASLERRLADEPVGSLVVLRSMLTHDEAAEGFRAAALPRLEQIAAALQGPDAHLRAGLITAIVHGVIVERYLLHLAGLEEADPQRVVDLLRPCIRQLAGD</sequence>
<dbReference type="PRINTS" id="PR00455">
    <property type="entry name" value="HTHTETR"/>
</dbReference>
<evidence type="ECO:0000259" key="3">
    <source>
        <dbReference type="PROSITE" id="PS50977"/>
    </source>
</evidence>
<dbReference type="InterPro" id="IPR041678">
    <property type="entry name" value="TetR_C_16"/>
</dbReference>
<dbReference type="InterPro" id="IPR009057">
    <property type="entry name" value="Homeodomain-like_sf"/>
</dbReference>
<dbReference type="PANTHER" id="PTHR30055:SF235">
    <property type="entry name" value="TRANSCRIPTIONAL REGULATORY PROTEIN"/>
    <property type="match status" value="1"/>
</dbReference>
<accession>A0ABN3GL87</accession>
<dbReference type="Pfam" id="PF17920">
    <property type="entry name" value="TetR_C_16"/>
    <property type="match status" value="1"/>
</dbReference>
<protein>
    <submittedName>
        <fullName evidence="4">TetR/AcrR family transcriptional regulator</fullName>
    </submittedName>
</protein>
<evidence type="ECO:0000313" key="5">
    <source>
        <dbReference type="Proteomes" id="UP001501444"/>
    </source>
</evidence>